<name>A0A9D1CX96_9FIRM</name>
<reference evidence="6" key="2">
    <citation type="journal article" date="2021" name="PeerJ">
        <title>Extensive microbial diversity within the chicken gut microbiome revealed by metagenomics and culture.</title>
        <authorList>
            <person name="Gilroy R."/>
            <person name="Ravi A."/>
            <person name="Getino M."/>
            <person name="Pursley I."/>
            <person name="Horton D.L."/>
            <person name="Alikhan N.F."/>
            <person name="Baker D."/>
            <person name="Gharbi K."/>
            <person name="Hall N."/>
            <person name="Watson M."/>
            <person name="Adriaenssens E.M."/>
            <person name="Foster-Nyarko E."/>
            <person name="Jarju S."/>
            <person name="Secka A."/>
            <person name="Antonio M."/>
            <person name="Oren A."/>
            <person name="Chaudhuri R.R."/>
            <person name="La Ragione R."/>
            <person name="Hildebrand F."/>
            <person name="Pallen M.J."/>
        </authorList>
    </citation>
    <scope>NUCLEOTIDE SEQUENCE</scope>
    <source>
        <strain evidence="6">ChiSjej6B24-2974</strain>
    </source>
</reference>
<dbReference type="InterPro" id="IPR047865">
    <property type="entry name" value="Ribosomal_uL10_bac_type"/>
</dbReference>
<evidence type="ECO:0000313" key="7">
    <source>
        <dbReference type="Proteomes" id="UP000824260"/>
    </source>
</evidence>
<dbReference type="AlphaFoldDB" id="A0A9D1CX96"/>
<evidence type="ECO:0000256" key="5">
    <source>
        <dbReference type="HAMAP-Rule" id="MF_00362"/>
    </source>
</evidence>
<evidence type="ECO:0000256" key="2">
    <source>
        <dbReference type="ARBA" id="ARBA00022980"/>
    </source>
</evidence>
<dbReference type="InterPro" id="IPR001790">
    <property type="entry name" value="Ribosomal_uL10"/>
</dbReference>
<dbReference type="EMBL" id="DVFZ01000100">
    <property type="protein sequence ID" value="HIQ83453.1"/>
    <property type="molecule type" value="Genomic_DNA"/>
</dbReference>
<dbReference type="GO" id="GO:0006412">
    <property type="term" value="P:translation"/>
    <property type="evidence" value="ECO:0007669"/>
    <property type="project" value="UniProtKB-UniRule"/>
</dbReference>
<sequence length="175" mass="19179">MSKNFEIKKTIVADIKDKMTRAQSVVLIDYRGLTVEEVTDLRNQFRKAGVEYAVLKNTMLTLAARDLQIEGLEEHLKGPTAVAFGYEDPVAPAKIITEFIKKNKKISVKCGMVDQKVIDVNAVTALAELPPKEVLIAKLMGSLNSPISGFVGVLSGVLRSFVYAVEAVRKQKAGE</sequence>
<dbReference type="PROSITE" id="PS01109">
    <property type="entry name" value="RIBOSOMAL_L10"/>
    <property type="match status" value="1"/>
</dbReference>
<dbReference type="GO" id="GO:0015934">
    <property type="term" value="C:large ribosomal subunit"/>
    <property type="evidence" value="ECO:0007669"/>
    <property type="project" value="InterPro"/>
</dbReference>
<dbReference type="Gene3D" id="3.30.70.1730">
    <property type="match status" value="1"/>
</dbReference>
<accession>A0A9D1CX96</accession>
<proteinExistence type="inferred from homology"/>
<gene>
    <name evidence="5" type="primary">rplJ</name>
    <name evidence="6" type="ORF">IAA52_10185</name>
</gene>
<dbReference type="GO" id="GO:0070180">
    <property type="term" value="F:large ribosomal subunit rRNA binding"/>
    <property type="evidence" value="ECO:0007669"/>
    <property type="project" value="UniProtKB-UniRule"/>
</dbReference>
<dbReference type="GO" id="GO:0003735">
    <property type="term" value="F:structural constituent of ribosome"/>
    <property type="evidence" value="ECO:0007669"/>
    <property type="project" value="InterPro"/>
</dbReference>
<dbReference type="HAMAP" id="MF_00362">
    <property type="entry name" value="Ribosomal_uL10"/>
    <property type="match status" value="1"/>
</dbReference>
<dbReference type="Pfam" id="PF00466">
    <property type="entry name" value="Ribosomal_L10"/>
    <property type="match status" value="1"/>
</dbReference>
<evidence type="ECO:0000313" key="6">
    <source>
        <dbReference type="EMBL" id="HIQ83453.1"/>
    </source>
</evidence>
<dbReference type="InterPro" id="IPR043141">
    <property type="entry name" value="Ribosomal_uL10-like_sf"/>
</dbReference>
<evidence type="ECO:0000256" key="4">
    <source>
        <dbReference type="ARBA" id="ARBA00035202"/>
    </source>
</evidence>
<dbReference type="Gene3D" id="6.10.250.290">
    <property type="match status" value="1"/>
</dbReference>
<keyword evidence="3 5" id="KW-0687">Ribonucleoprotein</keyword>
<dbReference type="SUPFAM" id="SSF160369">
    <property type="entry name" value="Ribosomal protein L10-like"/>
    <property type="match status" value="1"/>
</dbReference>
<comment type="caution">
    <text evidence="6">The sequence shown here is derived from an EMBL/GenBank/DDBJ whole genome shotgun (WGS) entry which is preliminary data.</text>
</comment>
<dbReference type="CDD" id="cd05797">
    <property type="entry name" value="Ribosomal_L10"/>
    <property type="match status" value="1"/>
</dbReference>
<dbReference type="InterPro" id="IPR002363">
    <property type="entry name" value="Ribosomal_uL10_CS_bac"/>
</dbReference>
<comment type="function">
    <text evidence="5">Forms part of the ribosomal stalk, playing a central role in the interaction of the ribosome with GTP-bound translation factors.</text>
</comment>
<evidence type="ECO:0000256" key="3">
    <source>
        <dbReference type="ARBA" id="ARBA00023274"/>
    </source>
</evidence>
<dbReference type="Proteomes" id="UP000824260">
    <property type="component" value="Unassembled WGS sequence"/>
</dbReference>
<keyword evidence="5" id="KW-0694">RNA-binding</keyword>
<reference evidence="6" key="1">
    <citation type="submission" date="2020-10" db="EMBL/GenBank/DDBJ databases">
        <authorList>
            <person name="Gilroy R."/>
        </authorList>
    </citation>
    <scope>NUCLEOTIDE SEQUENCE</scope>
    <source>
        <strain evidence="6">ChiSjej6B24-2974</strain>
    </source>
</reference>
<dbReference type="PANTHER" id="PTHR11560">
    <property type="entry name" value="39S RIBOSOMAL PROTEIN L10, MITOCHONDRIAL"/>
    <property type="match status" value="1"/>
</dbReference>
<keyword evidence="5" id="KW-0699">rRNA-binding</keyword>
<keyword evidence="2 5" id="KW-0689">Ribosomal protein</keyword>
<evidence type="ECO:0000256" key="1">
    <source>
        <dbReference type="ARBA" id="ARBA00008889"/>
    </source>
</evidence>
<dbReference type="NCBIfam" id="NF000955">
    <property type="entry name" value="PRK00099.1-1"/>
    <property type="match status" value="1"/>
</dbReference>
<organism evidence="6 7">
    <name type="scientific">Candidatus Pullichristensenella stercorigallinarum</name>
    <dbReference type="NCBI Taxonomy" id="2840909"/>
    <lineage>
        <taxon>Bacteria</taxon>
        <taxon>Bacillati</taxon>
        <taxon>Bacillota</taxon>
        <taxon>Clostridia</taxon>
        <taxon>Candidatus Pullichristensenella</taxon>
    </lineage>
</organism>
<dbReference type="InterPro" id="IPR022973">
    <property type="entry name" value="Ribosomal_uL10_bac"/>
</dbReference>
<protein>
    <recommendedName>
        <fullName evidence="4 5">Large ribosomal subunit protein uL10</fullName>
    </recommendedName>
</protein>
<comment type="subunit">
    <text evidence="5">Part of the ribosomal stalk of the 50S ribosomal subunit. The N-terminus interacts with L11 and the large rRNA to form the base of the stalk. The C-terminus forms an elongated spine to which L12 dimers bind in a sequential fashion forming a multimeric L10(L12)X complex.</text>
</comment>
<comment type="similarity">
    <text evidence="1 5">Belongs to the universal ribosomal protein uL10 family.</text>
</comment>